<proteinExistence type="predicted"/>
<organism evidence="3 4">
    <name type="scientific">Paradesertivirga mongoliensis</name>
    <dbReference type="NCBI Taxonomy" id="2100740"/>
    <lineage>
        <taxon>Bacteria</taxon>
        <taxon>Pseudomonadati</taxon>
        <taxon>Bacteroidota</taxon>
        <taxon>Sphingobacteriia</taxon>
        <taxon>Sphingobacteriales</taxon>
        <taxon>Sphingobacteriaceae</taxon>
        <taxon>Paradesertivirga</taxon>
    </lineage>
</organism>
<dbReference type="RefSeq" id="WP_255900885.1">
    <property type="nucleotide sequence ID" value="NZ_JAFMZO010000002.1"/>
</dbReference>
<comment type="caution">
    <text evidence="3">The sequence shown here is derived from an EMBL/GenBank/DDBJ whole genome shotgun (WGS) entry which is preliminary data.</text>
</comment>
<protein>
    <submittedName>
        <fullName evidence="3">CHRD domain-containing protein</fullName>
    </submittedName>
</protein>
<name>A0ABW4ZNJ4_9SPHI</name>
<sequence length="159" mass="16823">MKIKLTNRLIAALTVTAFLTFPACKKDKDPVDNTKKVTVQLSGMQEVPQNNSTGTGTAQITFDPVAKTIAYSLVWQLGSSTATTSNMHFHGAEDGSDLKSSPVTIGITGFATGSSGSLSGVTRALTDVEVNQLLTGKWYLNIHSSTVGSGELRGNIKFN</sequence>
<dbReference type="PROSITE" id="PS50933">
    <property type="entry name" value="CHRD"/>
    <property type="match status" value="1"/>
</dbReference>
<dbReference type="Pfam" id="PF07452">
    <property type="entry name" value="CHRD"/>
    <property type="match status" value="1"/>
</dbReference>
<dbReference type="InterPro" id="IPR010895">
    <property type="entry name" value="CHRD"/>
</dbReference>
<evidence type="ECO:0000313" key="4">
    <source>
        <dbReference type="Proteomes" id="UP001597387"/>
    </source>
</evidence>
<dbReference type="SMART" id="SM00754">
    <property type="entry name" value="CHRD"/>
    <property type="match status" value="1"/>
</dbReference>
<reference evidence="4" key="1">
    <citation type="journal article" date="2019" name="Int. J. Syst. Evol. Microbiol.">
        <title>The Global Catalogue of Microorganisms (GCM) 10K type strain sequencing project: providing services to taxonomists for standard genome sequencing and annotation.</title>
        <authorList>
            <consortium name="The Broad Institute Genomics Platform"/>
            <consortium name="The Broad Institute Genome Sequencing Center for Infectious Disease"/>
            <person name="Wu L."/>
            <person name="Ma J."/>
        </authorList>
    </citation>
    <scope>NUCLEOTIDE SEQUENCE [LARGE SCALE GENOMIC DNA]</scope>
    <source>
        <strain evidence="4">KCTC 42217</strain>
    </source>
</reference>
<feature type="domain" description="CHRD" evidence="2">
    <location>
        <begin position="33"/>
        <end position="159"/>
    </location>
</feature>
<dbReference type="Proteomes" id="UP001597387">
    <property type="component" value="Unassembled WGS sequence"/>
</dbReference>
<evidence type="ECO:0000256" key="1">
    <source>
        <dbReference type="SAM" id="SignalP"/>
    </source>
</evidence>
<feature type="chain" id="PRO_5045929849" evidence="1">
    <location>
        <begin position="26"/>
        <end position="159"/>
    </location>
</feature>
<dbReference type="EMBL" id="JBHUHZ010000002">
    <property type="protein sequence ID" value="MFD2163427.1"/>
    <property type="molecule type" value="Genomic_DNA"/>
</dbReference>
<feature type="signal peptide" evidence="1">
    <location>
        <begin position="1"/>
        <end position="25"/>
    </location>
</feature>
<gene>
    <name evidence="3" type="ORF">ACFSJU_13550</name>
</gene>
<keyword evidence="1" id="KW-0732">Signal</keyword>
<evidence type="ECO:0000313" key="3">
    <source>
        <dbReference type="EMBL" id="MFD2163427.1"/>
    </source>
</evidence>
<accession>A0ABW4ZNJ4</accession>
<evidence type="ECO:0000259" key="2">
    <source>
        <dbReference type="PROSITE" id="PS50933"/>
    </source>
</evidence>
<keyword evidence="4" id="KW-1185">Reference proteome</keyword>